<name>A0A0D9X678_9ORYZ</name>
<dbReference type="HOGENOM" id="CLU_2816101_0_0_1"/>
<dbReference type="EnsemblPlants" id="LPERR08G07810.1">
    <property type="protein sequence ID" value="LPERR08G07810.1"/>
    <property type="gene ID" value="LPERR08G07810"/>
</dbReference>
<keyword evidence="2" id="KW-1185">Reference proteome</keyword>
<accession>A0A0D9X678</accession>
<evidence type="ECO:0000313" key="2">
    <source>
        <dbReference type="Proteomes" id="UP000032180"/>
    </source>
</evidence>
<dbReference type="Gramene" id="LPERR08G07810.1">
    <property type="protein sequence ID" value="LPERR08G07810.1"/>
    <property type="gene ID" value="LPERR08G07810"/>
</dbReference>
<dbReference type="AlphaFoldDB" id="A0A0D9X678"/>
<evidence type="ECO:0000313" key="1">
    <source>
        <dbReference type="EnsemblPlants" id="LPERR08G07810.1"/>
    </source>
</evidence>
<protein>
    <submittedName>
        <fullName evidence="1">Uncharacterized protein</fullName>
    </submittedName>
</protein>
<reference evidence="2" key="2">
    <citation type="submission" date="2013-12" db="EMBL/GenBank/DDBJ databases">
        <authorList>
            <person name="Yu Y."/>
            <person name="Lee S."/>
            <person name="de Baynast K."/>
            <person name="Wissotski M."/>
            <person name="Liu L."/>
            <person name="Talag J."/>
            <person name="Goicoechea J."/>
            <person name="Angelova A."/>
            <person name="Jetty R."/>
            <person name="Kudrna D."/>
            <person name="Golser W."/>
            <person name="Rivera L."/>
            <person name="Zhang J."/>
            <person name="Wing R."/>
        </authorList>
    </citation>
    <scope>NUCLEOTIDE SEQUENCE</scope>
</reference>
<reference evidence="1" key="3">
    <citation type="submission" date="2015-04" db="UniProtKB">
        <authorList>
            <consortium name="EnsemblPlants"/>
        </authorList>
    </citation>
    <scope>IDENTIFICATION</scope>
</reference>
<proteinExistence type="predicted"/>
<sequence length="67" mass="6951">MPSAGTGAAPSSDSDLISSLGICSVLRHSNVSWVDFVSSVSKCSKICHTRIADVIISVLSLLIISAF</sequence>
<reference evidence="1 2" key="1">
    <citation type="submission" date="2012-08" db="EMBL/GenBank/DDBJ databases">
        <title>Oryza genome evolution.</title>
        <authorList>
            <person name="Wing R.A."/>
        </authorList>
    </citation>
    <scope>NUCLEOTIDE SEQUENCE</scope>
</reference>
<dbReference type="Proteomes" id="UP000032180">
    <property type="component" value="Chromosome 8"/>
</dbReference>
<organism evidence="1 2">
    <name type="scientific">Leersia perrieri</name>
    <dbReference type="NCBI Taxonomy" id="77586"/>
    <lineage>
        <taxon>Eukaryota</taxon>
        <taxon>Viridiplantae</taxon>
        <taxon>Streptophyta</taxon>
        <taxon>Embryophyta</taxon>
        <taxon>Tracheophyta</taxon>
        <taxon>Spermatophyta</taxon>
        <taxon>Magnoliopsida</taxon>
        <taxon>Liliopsida</taxon>
        <taxon>Poales</taxon>
        <taxon>Poaceae</taxon>
        <taxon>BOP clade</taxon>
        <taxon>Oryzoideae</taxon>
        <taxon>Oryzeae</taxon>
        <taxon>Oryzinae</taxon>
        <taxon>Leersia</taxon>
    </lineage>
</organism>